<organism evidence="1 2">
    <name type="scientific">Cohnella yongneupensis</name>
    <dbReference type="NCBI Taxonomy" id="425006"/>
    <lineage>
        <taxon>Bacteria</taxon>
        <taxon>Bacillati</taxon>
        <taxon>Bacillota</taxon>
        <taxon>Bacilli</taxon>
        <taxon>Bacillales</taxon>
        <taxon>Paenibacillaceae</taxon>
        <taxon>Cohnella</taxon>
    </lineage>
</organism>
<gene>
    <name evidence="1" type="ORF">ACFPQ4_01970</name>
</gene>
<dbReference type="EMBL" id="JBHSNC010000006">
    <property type="protein sequence ID" value="MFC5528222.1"/>
    <property type="molecule type" value="Genomic_DNA"/>
</dbReference>
<dbReference type="Proteomes" id="UP001596108">
    <property type="component" value="Unassembled WGS sequence"/>
</dbReference>
<dbReference type="RefSeq" id="WP_378110045.1">
    <property type="nucleotide sequence ID" value="NZ_JBHSNC010000006.1"/>
</dbReference>
<dbReference type="Gene3D" id="3.40.50.720">
    <property type="entry name" value="NAD(P)-binding Rossmann-like Domain"/>
    <property type="match status" value="1"/>
</dbReference>
<evidence type="ECO:0000313" key="1">
    <source>
        <dbReference type="EMBL" id="MFC5528222.1"/>
    </source>
</evidence>
<reference evidence="2" key="1">
    <citation type="journal article" date="2019" name="Int. J. Syst. Evol. Microbiol.">
        <title>The Global Catalogue of Microorganisms (GCM) 10K type strain sequencing project: providing services to taxonomists for standard genome sequencing and annotation.</title>
        <authorList>
            <consortium name="The Broad Institute Genomics Platform"/>
            <consortium name="The Broad Institute Genome Sequencing Center for Infectious Disease"/>
            <person name="Wu L."/>
            <person name="Ma J."/>
        </authorList>
    </citation>
    <scope>NUCLEOTIDE SEQUENCE [LARGE SCALE GENOMIC DNA]</scope>
    <source>
        <strain evidence="2">CGMCC 1.18578</strain>
    </source>
</reference>
<comment type="caution">
    <text evidence="1">The sequence shown here is derived from an EMBL/GenBank/DDBJ whole genome shotgun (WGS) entry which is preliminary data.</text>
</comment>
<accession>A0ABW0QXD3</accession>
<protein>
    <submittedName>
        <fullName evidence="1">Bacteriocin maturation protein</fullName>
    </submittedName>
</protein>
<name>A0ABW0QXD3_9BACL</name>
<sequence>MTQLPNEIVGRYDSPVSVKVLAVGAGSLLVSLVEALFESGLSEVHVIVTDSEPTDRHLLIALAEKARKSDPKAELKEWTIYQRTLSAWRERVQPFDWILYVSQQMKVEEIQAIHSACRAEMKSLLIATCIGQTGFAGPYVNPNSEGCWESARRRIHQSGIRNDPMPSIISFAARLMLVNIIVFDMYRTITRMSESELNNRLFVLDLQTLEGGYHSFLPHPLITSGIAAEQIQNWDQLLVEDSSIHADPQEFLSFISQLTSPQSGILHLWDEGDLNQLPLSQCRVQAVDPLSEGPAGLLPVIICSGLTHLEARKEAGLAGIEAYVQRMSHENTGLSEQVEVGAGETVKEAVYRGLQKCLTHELRKRAVDRKFIAHETRITHIEDLRCRHYLQVLTTMQGAPTIGLGDDLLGFQVVWIGTGDRWHGCVGLNRTLALRMALQQAIHKAQNPTELVMLQGVEVPTLDLEEAIVANLEIKAVEDTVQVESIQYALPVLQRNQMRLSVYQMRAEPFLNEHLGGLLCVMLGREEASG</sequence>
<evidence type="ECO:0000313" key="2">
    <source>
        <dbReference type="Proteomes" id="UP001596108"/>
    </source>
</evidence>
<proteinExistence type="predicted"/>
<keyword evidence="2" id="KW-1185">Reference proteome</keyword>